<gene>
    <name evidence="5" type="primary">rpmH</name>
    <name evidence="7" type="ORF">APZ18_15065</name>
</gene>
<evidence type="ECO:0000313" key="7">
    <source>
        <dbReference type="EMBL" id="KQC84011.1"/>
    </source>
</evidence>
<dbReference type="RefSeq" id="WP_022015501.1">
    <property type="nucleotide sequence ID" value="NZ_DBGBRS010000105.1"/>
</dbReference>
<dbReference type="InterPro" id="IPR000271">
    <property type="entry name" value="Ribosomal_bL34"/>
</dbReference>
<evidence type="ECO:0000256" key="5">
    <source>
        <dbReference type="HAMAP-Rule" id="MF_00391"/>
    </source>
</evidence>
<dbReference type="GO" id="GO:0003735">
    <property type="term" value="F:structural constituent of ribosome"/>
    <property type="evidence" value="ECO:0007669"/>
    <property type="project" value="InterPro"/>
</dbReference>
<proteinExistence type="inferred from homology"/>
<dbReference type="GO" id="GO:0005840">
    <property type="term" value="C:ribosome"/>
    <property type="evidence" value="ECO:0007669"/>
    <property type="project" value="UniProtKB-KW"/>
</dbReference>
<evidence type="ECO:0000256" key="3">
    <source>
        <dbReference type="ARBA" id="ARBA00023274"/>
    </source>
</evidence>
<accession>A0AAW3JQ36</accession>
<feature type="compositionally biased region" description="Basic residues" evidence="6">
    <location>
        <begin position="31"/>
        <end position="44"/>
    </location>
</feature>
<dbReference type="GO" id="GO:1990904">
    <property type="term" value="C:ribonucleoprotein complex"/>
    <property type="evidence" value="ECO:0007669"/>
    <property type="project" value="UniProtKB-KW"/>
</dbReference>
<evidence type="ECO:0000256" key="2">
    <source>
        <dbReference type="ARBA" id="ARBA00022980"/>
    </source>
</evidence>
<comment type="similarity">
    <text evidence="1 5">Belongs to the bacterial ribosomal protein bL34 family.</text>
</comment>
<dbReference type="NCBIfam" id="TIGR01030">
    <property type="entry name" value="rpmH_bact"/>
    <property type="match status" value="1"/>
</dbReference>
<dbReference type="PANTHER" id="PTHR14503">
    <property type="entry name" value="MITOCHONDRIAL RIBOSOMAL PROTEIN 34 FAMILY MEMBER"/>
    <property type="match status" value="1"/>
</dbReference>
<dbReference type="PANTHER" id="PTHR14503:SF4">
    <property type="entry name" value="LARGE RIBOSOMAL SUBUNIT PROTEIN BL34M"/>
    <property type="match status" value="1"/>
</dbReference>
<comment type="caution">
    <text evidence="7">The sequence shown here is derived from an EMBL/GenBank/DDBJ whole genome shotgun (WGS) entry which is preliminary data.</text>
</comment>
<dbReference type="EMBL" id="LLKB01000008">
    <property type="protein sequence ID" value="KQC84011.1"/>
    <property type="molecule type" value="Genomic_DNA"/>
</dbReference>
<protein>
    <recommendedName>
        <fullName evidence="4 5">Large ribosomal subunit protein bL34</fullName>
    </recommendedName>
</protein>
<dbReference type="Proteomes" id="UP000050833">
    <property type="component" value="Unassembled WGS sequence"/>
</dbReference>
<dbReference type="FunFam" id="1.10.287.3980:FF:000001">
    <property type="entry name" value="Mitochondrial ribosomal protein L34"/>
    <property type="match status" value="1"/>
</dbReference>
<dbReference type="GO" id="GO:0006412">
    <property type="term" value="P:translation"/>
    <property type="evidence" value="ECO:0007669"/>
    <property type="project" value="UniProtKB-UniRule"/>
</dbReference>
<keyword evidence="2 5" id="KW-0689">Ribosomal protein</keyword>
<keyword evidence="8" id="KW-1185">Reference proteome</keyword>
<evidence type="ECO:0000256" key="4">
    <source>
        <dbReference type="ARBA" id="ARBA00035177"/>
    </source>
</evidence>
<name>A0AAW3JQ36_9FIRM</name>
<sequence>MKMTFQPKKRSRSKVHGFRKRMQTANGRKVLASRRAKGRHKLSA</sequence>
<dbReference type="PROSITE" id="PS00784">
    <property type="entry name" value="RIBOSOMAL_L34"/>
    <property type="match status" value="1"/>
</dbReference>
<dbReference type="Pfam" id="PF00468">
    <property type="entry name" value="Ribosomal_L34"/>
    <property type="match status" value="1"/>
</dbReference>
<dbReference type="HAMAP" id="MF_00391">
    <property type="entry name" value="Ribosomal_bL34"/>
    <property type="match status" value="1"/>
</dbReference>
<keyword evidence="3 5" id="KW-0687">Ribonucleoprotein</keyword>
<dbReference type="AlphaFoldDB" id="A0AAW3JQ36"/>
<feature type="compositionally biased region" description="Basic residues" evidence="6">
    <location>
        <begin position="7"/>
        <end position="22"/>
    </location>
</feature>
<evidence type="ECO:0000313" key="8">
    <source>
        <dbReference type="Proteomes" id="UP000050833"/>
    </source>
</evidence>
<evidence type="ECO:0000256" key="6">
    <source>
        <dbReference type="SAM" id="MobiDB-lite"/>
    </source>
</evidence>
<feature type="region of interest" description="Disordered" evidence="6">
    <location>
        <begin position="1"/>
        <end position="44"/>
    </location>
</feature>
<dbReference type="Gene3D" id="1.10.287.3980">
    <property type="match status" value="1"/>
</dbReference>
<organism evidence="7 8">
    <name type="scientific">Butyribacter intestini</name>
    <dbReference type="NCBI Taxonomy" id="1703332"/>
    <lineage>
        <taxon>Bacteria</taxon>
        <taxon>Bacillati</taxon>
        <taxon>Bacillota</taxon>
        <taxon>Clostridia</taxon>
        <taxon>Lachnospirales</taxon>
        <taxon>Lachnospiraceae</taxon>
        <taxon>Butyribacter</taxon>
    </lineage>
</organism>
<dbReference type="InterPro" id="IPR020939">
    <property type="entry name" value="Ribosomal_bL34_CS"/>
</dbReference>
<reference evidence="7 8" key="1">
    <citation type="submission" date="2015-10" db="EMBL/GenBank/DDBJ databases">
        <title>Butyribacter intestini gen. nov., sp. nov., a butyric acid-producing bacterium of the family Lachnospiraceae isolated from the human faeces.</title>
        <authorList>
            <person name="Zou Y."/>
            <person name="Xue W."/>
            <person name="Luo G."/>
            <person name="Lv M."/>
        </authorList>
    </citation>
    <scope>NUCLEOTIDE SEQUENCE [LARGE SCALE GENOMIC DNA]</scope>
    <source>
        <strain evidence="7 8">TF01-11</strain>
    </source>
</reference>
<evidence type="ECO:0000256" key="1">
    <source>
        <dbReference type="ARBA" id="ARBA00010111"/>
    </source>
</evidence>